<organism evidence="2 3">
    <name type="scientific">Flavobacterium lacisediminis</name>
    <dbReference type="NCBI Taxonomy" id="2989705"/>
    <lineage>
        <taxon>Bacteria</taxon>
        <taxon>Pseudomonadati</taxon>
        <taxon>Bacteroidota</taxon>
        <taxon>Flavobacteriia</taxon>
        <taxon>Flavobacteriales</taxon>
        <taxon>Flavobacteriaceae</taxon>
        <taxon>Flavobacterium</taxon>
    </lineage>
</organism>
<reference evidence="2" key="1">
    <citation type="submission" date="2022-10" db="EMBL/GenBank/DDBJ databases">
        <title>Flavobacterium sp. nov., a bacterium isolated from lake sediment.</title>
        <authorList>
            <person name="Qu J.-H."/>
        </authorList>
    </citation>
    <scope>NUCLEOTIDE SEQUENCE</scope>
    <source>
        <strain evidence="2">TH16-21</strain>
    </source>
</reference>
<feature type="transmembrane region" description="Helical" evidence="1">
    <location>
        <begin position="12"/>
        <end position="27"/>
    </location>
</feature>
<gene>
    <name evidence="2" type="ORF">OJ995_02505</name>
</gene>
<dbReference type="Proteomes" id="UP001165677">
    <property type="component" value="Unassembled WGS sequence"/>
</dbReference>
<evidence type="ECO:0000313" key="2">
    <source>
        <dbReference type="EMBL" id="MCW1147094.1"/>
    </source>
</evidence>
<dbReference type="EMBL" id="JAPCIO010000001">
    <property type="protein sequence ID" value="MCW1147094.1"/>
    <property type="molecule type" value="Genomic_DNA"/>
</dbReference>
<protein>
    <submittedName>
        <fullName evidence="2">Uncharacterized protein</fullName>
    </submittedName>
</protein>
<proteinExistence type="predicted"/>
<comment type="caution">
    <text evidence="2">The sequence shown here is derived from an EMBL/GenBank/DDBJ whole genome shotgun (WGS) entry which is preliminary data.</text>
</comment>
<sequence>METYNSQKQINGAIIFILFFGIIYLIAKNDMDFEENSIADNKIETTCQVYKFYSNRSFSRYYYRFHFNGKECFDSENIPGGEREKTIGKYYKVIFSSKNVKFSKIFLDYEVKDTIQIKKAGF</sequence>
<dbReference type="RefSeq" id="WP_264367999.1">
    <property type="nucleotide sequence ID" value="NZ_JAPCIO010000001.1"/>
</dbReference>
<evidence type="ECO:0000256" key="1">
    <source>
        <dbReference type="SAM" id="Phobius"/>
    </source>
</evidence>
<keyword evidence="3" id="KW-1185">Reference proteome</keyword>
<keyword evidence="1" id="KW-0472">Membrane</keyword>
<accession>A0ABT3EEU4</accession>
<keyword evidence="1" id="KW-1133">Transmembrane helix</keyword>
<evidence type="ECO:0000313" key="3">
    <source>
        <dbReference type="Proteomes" id="UP001165677"/>
    </source>
</evidence>
<name>A0ABT3EEU4_9FLAO</name>
<keyword evidence="1" id="KW-0812">Transmembrane</keyword>